<dbReference type="EC" id="2.7.11.1" evidence="1"/>
<feature type="domain" description="Protein kinase" evidence="12">
    <location>
        <begin position="97"/>
        <end position="379"/>
    </location>
</feature>
<keyword evidence="6 9" id="KW-0067">ATP-binding</keyword>
<dbReference type="EMBL" id="JBJKBG010000001">
    <property type="protein sequence ID" value="KAL3755202.1"/>
    <property type="molecule type" value="Genomic_DNA"/>
</dbReference>
<dbReference type="FunFam" id="3.30.200.20:FF:000015">
    <property type="entry name" value="Somatic embryogenesis receptor kinase 1"/>
    <property type="match status" value="1"/>
</dbReference>
<keyword evidence="4 9" id="KW-0547">Nucleotide-binding</keyword>
<feature type="compositionally biased region" description="Basic and acidic residues" evidence="11">
    <location>
        <begin position="414"/>
        <end position="423"/>
    </location>
</feature>
<evidence type="ECO:0000256" key="8">
    <source>
        <dbReference type="ARBA" id="ARBA00048679"/>
    </source>
</evidence>
<accession>A0ABD3LUY8</accession>
<evidence type="ECO:0000256" key="5">
    <source>
        <dbReference type="ARBA" id="ARBA00022777"/>
    </source>
</evidence>
<evidence type="ECO:0000256" key="11">
    <source>
        <dbReference type="SAM" id="MobiDB-lite"/>
    </source>
</evidence>
<keyword evidence="3" id="KW-0808">Transferase</keyword>
<keyword evidence="14" id="KW-1185">Reference proteome</keyword>
<dbReference type="InterPro" id="IPR017441">
    <property type="entry name" value="Protein_kinase_ATP_BS"/>
</dbReference>
<name>A0ABD3LUY8_EUCGL</name>
<comment type="catalytic activity">
    <reaction evidence="7">
        <text>L-threonyl-[protein] + ATP = O-phospho-L-threonyl-[protein] + ADP + H(+)</text>
        <dbReference type="Rhea" id="RHEA:46608"/>
        <dbReference type="Rhea" id="RHEA-COMP:11060"/>
        <dbReference type="Rhea" id="RHEA-COMP:11605"/>
        <dbReference type="ChEBI" id="CHEBI:15378"/>
        <dbReference type="ChEBI" id="CHEBI:30013"/>
        <dbReference type="ChEBI" id="CHEBI:30616"/>
        <dbReference type="ChEBI" id="CHEBI:61977"/>
        <dbReference type="ChEBI" id="CHEBI:456216"/>
        <dbReference type="EC" id="2.7.11.1"/>
    </reaction>
</comment>
<dbReference type="PANTHER" id="PTHR47989:SF62">
    <property type="entry name" value="OS05G0423500 PROTEIN"/>
    <property type="match status" value="1"/>
</dbReference>
<dbReference type="InterPro" id="IPR000719">
    <property type="entry name" value="Prot_kinase_dom"/>
</dbReference>
<evidence type="ECO:0000256" key="7">
    <source>
        <dbReference type="ARBA" id="ARBA00047899"/>
    </source>
</evidence>
<dbReference type="SUPFAM" id="SSF56112">
    <property type="entry name" value="Protein kinase-like (PK-like)"/>
    <property type="match status" value="1"/>
</dbReference>
<evidence type="ECO:0000256" key="9">
    <source>
        <dbReference type="PROSITE-ProRule" id="PRU10141"/>
    </source>
</evidence>
<keyword evidence="2 10" id="KW-0723">Serine/threonine-protein kinase</keyword>
<dbReference type="FunFam" id="1.10.510.10:FF:001023">
    <property type="entry name" value="Os07g0541700 protein"/>
    <property type="match status" value="1"/>
</dbReference>
<dbReference type="PANTHER" id="PTHR47989">
    <property type="entry name" value="OS01G0750732 PROTEIN"/>
    <property type="match status" value="1"/>
</dbReference>
<dbReference type="InterPro" id="IPR008271">
    <property type="entry name" value="Ser/Thr_kinase_AS"/>
</dbReference>
<dbReference type="Gene3D" id="1.10.510.10">
    <property type="entry name" value="Transferase(Phosphotransferase) domain 1"/>
    <property type="match status" value="1"/>
</dbReference>
<evidence type="ECO:0000256" key="3">
    <source>
        <dbReference type="ARBA" id="ARBA00022679"/>
    </source>
</evidence>
<dbReference type="InterPro" id="IPR001245">
    <property type="entry name" value="Ser-Thr/Tyr_kinase_cat_dom"/>
</dbReference>
<feature type="region of interest" description="Disordered" evidence="11">
    <location>
        <begin position="395"/>
        <end position="423"/>
    </location>
</feature>
<organism evidence="13 14">
    <name type="scientific">Eucalyptus globulus</name>
    <name type="common">Tasmanian blue gum</name>
    <dbReference type="NCBI Taxonomy" id="34317"/>
    <lineage>
        <taxon>Eukaryota</taxon>
        <taxon>Viridiplantae</taxon>
        <taxon>Streptophyta</taxon>
        <taxon>Embryophyta</taxon>
        <taxon>Tracheophyta</taxon>
        <taxon>Spermatophyta</taxon>
        <taxon>Magnoliopsida</taxon>
        <taxon>eudicotyledons</taxon>
        <taxon>Gunneridae</taxon>
        <taxon>Pentapetalae</taxon>
        <taxon>rosids</taxon>
        <taxon>malvids</taxon>
        <taxon>Myrtales</taxon>
        <taxon>Myrtaceae</taxon>
        <taxon>Myrtoideae</taxon>
        <taxon>Eucalypteae</taxon>
        <taxon>Eucalyptus</taxon>
    </lineage>
</organism>
<evidence type="ECO:0000256" key="2">
    <source>
        <dbReference type="ARBA" id="ARBA00022527"/>
    </source>
</evidence>
<sequence>MVFKFSTLDLTEDPPDFDLDSPPASQSSTNCLPLNYAGRSFIKAITPRQVVAGASLRLANSASKFGWWRPSESLQCPEAGRLKRFTFRELKVATNNFSETKKLGQGGYGYVYEGALGDGSRVAIKRLNRRASQPWTFHAEVKVGNMICHRNLIRVLGFCSSSKRGEHMLVYAFMPNGSLDSLLRGQSTEKIQLDWPTRKKIAIGAARGISHLHDLRIIHRDIKPANILLDENFEARVADFGMALFMDEYKEKAVSERGPNGQDVYFTDCAMGTLGYMDPESFLGRNSVKSDVYGFGVTLLELISGRRARETTCLDGNELRLPQWAHALLKEQQLERLVDTNMPGGYDKSESEKIVRLALLCTQFDPKKRPYMAEAVLFLEGIIVLEKRWEEYQHEDGLSGPNNLSSSSDSSSCSREDELSGPR</sequence>
<dbReference type="AlphaFoldDB" id="A0ABD3LUY8"/>
<dbReference type="Pfam" id="PF07714">
    <property type="entry name" value="PK_Tyr_Ser-Thr"/>
    <property type="match status" value="1"/>
</dbReference>
<reference evidence="13 14" key="1">
    <citation type="submission" date="2024-11" db="EMBL/GenBank/DDBJ databases">
        <title>Chromosome-level genome assembly of Eucalyptus globulus Labill. provides insights into its genome evolution.</title>
        <authorList>
            <person name="Li X."/>
        </authorList>
    </citation>
    <scope>NUCLEOTIDE SEQUENCE [LARGE SCALE GENOMIC DNA]</scope>
    <source>
        <strain evidence="13">CL2024</strain>
        <tissue evidence="13">Fresh tender leaves</tissue>
    </source>
</reference>
<dbReference type="PROSITE" id="PS50011">
    <property type="entry name" value="PROTEIN_KINASE_DOM"/>
    <property type="match status" value="1"/>
</dbReference>
<feature type="compositionally biased region" description="Low complexity" evidence="11">
    <location>
        <begin position="398"/>
        <end position="413"/>
    </location>
</feature>
<proteinExistence type="inferred from homology"/>
<evidence type="ECO:0000256" key="10">
    <source>
        <dbReference type="RuleBase" id="RU000304"/>
    </source>
</evidence>
<comment type="catalytic activity">
    <reaction evidence="8">
        <text>L-seryl-[protein] + ATP = O-phospho-L-seryl-[protein] + ADP + H(+)</text>
        <dbReference type="Rhea" id="RHEA:17989"/>
        <dbReference type="Rhea" id="RHEA-COMP:9863"/>
        <dbReference type="Rhea" id="RHEA-COMP:11604"/>
        <dbReference type="ChEBI" id="CHEBI:15378"/>
        <dbReference type="ChEBI" id="CHEBI:29999"/>
        <dbReference type="ChEBI" id="CHEBI:30616"/>
        <dbReference type="ChEBI" id="CHEBI:83421"/>
        <dbReference type="ChEBI" id="CHEBI:456216"/>
        <dbReference type="EC" id="2.7.11.1"/>
    </reaction>
</comment>
<dbReference type="InterPro" id="IPR011009">
    <property type="entry name" value="Kinase-like_dom_sf"/>
</dbReference>
<evidence type="ECO:0000313" key="13">
    <source>
        <dbReference type="EMBL" id="KAL3755202.1"/>
    </source>
</evidence>
<dbReference type="SMART" id="SM00220">
    <property type="entry name" value="S_TKc"/>
    <property type="match status" value="1"/>
</dbReference>
<feature type="binding site" evidence="9">
    <location>
        <position position="125"/>
    </location>
    <ligand>
        <name>ATP</name>
        <dbReference type="ChEBI" id="CHEBI:30616"/>
    </ligand>
</feature>
<dbReference type="Gene3D" id="3.30.200.20">
    <property type="entry name" value="Phosphorylase Kinase, domain 1"/>
    <property type="match status" value="1"/>
</dbReference>
<comment type="caution">
    <text evidence="13">The sequence shown here is derived from an EMBL/GenBank/DDBJ whole genome shotgun (WGS) entry which is preliminary data.</text>
</comment>
<protein>
    <recommendedName>
        <fullName evidence="1">non-specific serine/threonine protein kinase</fullName>
        <ecNumber evidence="1">2.7.11.1</ecNumber>
    </recommendedName>
</protein>
<keyword evidence="5" id="KW-0418">Kinase</keyword>
<evidence type="ECO:0000256" key="1">
    <source>
        <dbReference type="ARBA" id="ARBA00012513"/>
    </source>
</evidence>
<evidence type="ECO:0000256" key="6">
    <source>
        <dbReference type="ARBA" id="ARBA00022840"/>
    </source>
</evidence>
<dbReference type="GO" id="GO:0005524">
    <property type="term" value="F:ATP binding"/>
    <property type="evidence" value="ECO:0007669"/>
    <property type="project" value="UniProtKB-UniRule"/>
</dbReference>
<evidence type="ECO:0000313" key="14">
    <source>
        <dbReference type="Proteomes" id="UP001634007"/>
    </source>
</evidence>
<evidence type="ECO:0000259" key="12">
    <source>
        <dbReference type="PROSITE" id="PS50011"/>
    </source>
</evidence>
<dbReference type="PROSITE" id="PS00108">
    <property type="entry name" value="PROTEIN_KINASE_ST"/>
    <property type="match status" value="1"/>
</dbReference>
<gene>
    <name evidence="13" type="ORF">ACJRO7_002280</name>
</gene>
<dbReference type="Proteomes" id="UP001634007">
    <property type="component" value="Unassembled WGS sequence"/>
</dbReference>
<dbReference type="PROSITE" id="PS00107">
    <property type="entry name" value="PROTEIN_KINASE_ATP"/>
    <property type="match status" value="1"/>
</dbReference>
<evidence type="ECO:0000256" key="4">
    <source>
        <dbReference type="ARBA" id="ARBA00022741"/>
    </source>
</evidence>
<dbReference type="GO" id="GO:0004674">
    <property type="term" value="F:protein serine/threonine kinase activity"/>
    <property type="evidence" value="ECO:0007669"/>
    <property type="project" value="UniProtKB-KW"/>
</dbReference>
<comment type="similarity">
    <text evidence="10">Belongs to the protein kinase superfamily.</text>
</comment>